<sequence length="167" mass="17457">MRSPAAFCLAVLGITLLSVRAQPGKTCPGAQVAVRTWAAGKPGRLQTAYLAPYGLPLPRTESAHLPLPLSIAQPRDGCAPLDNSMSWKGSAVLVERGACVFTDKALNVAQAQAAAMIVYNNETGCLILGGEQQEGGLDILVASVTQAAIHHPAGAWFEKWIGQQGAK</sequence>
<evidence type="ECO:0000313" key="3">
    <source>
        <dbReference type="EMBL" id="KAK9790583.1"/>
    </source>
</evidence>
<name>A0AAW1NQD7_9CHLO</name>
<dbReference type="InterPro" id="IPR046450">
    <property type="entry name" value="PA_dom_sf"/>
</dbReference>
<evidence type="ECO:0000313" key="4">
    <source>
        <dbReference type="Proteomes" id="UP001465755"/>
    </source>
</evidence>
<dbReference type="EMBL" id="JALJOQ010000189">
    <property type="protein sequence ID" value="KAK9790583.1"/>
    <property type="molecule type" value="Genomic_DNA"/>
</dbReference>
<dbReference type="Pfam" id="PF02225">
    <property type="entry name" value="PA"/>
    <property type="match status" value="1"/>
</dbReference>
<feature type="chain" id="PRO_5043788711" description="PA domain-containing protein" evidence="1">
    <location>
        <begin position="22"/>
        <end position="167"/>
    </location>
</feature>
<keyword evidence="1" id="KW-0732">Signal</keyword>
<gene>
    <name evidence="3" type="ORF">WJX73_006532</name>
</gene>
<reference evidence="3 4" key="1">
    <citation type="journal article" date="2024" name="Nat. Commun.">
        <title>Phylogenomics reveals the evolutionary origins of lichenization in chlorophyte algae.</title>
        <authorList>
            <person name="Puginier C."/>
            <person name="Libourel C."/>
            <person name="Otte J."/>
            <person name="Skaloud P."/>
            <person name="Haon M."/>
            <person name="Grisel S."/>
            <person name="Petersen M."/>
            <person name="Berrin J.G."/>
            <person name="Delaux P.M."/>
            <person name="Dal Grande F."/>
            <person name="Keller J."/>
        </authorList>
    </citation>
    <scope>NUCLEOTIDE SEQUENCE [LARGE SCALE GENOMIC DNA]</scope>
    <source>
        <strain evidence="3 4">SAG 2036</strain>
    </source>
</reference>
<dbReference type="AlphaFoldDB" id="A0AAW1NQD7"/>
<feature type="signal peptide" evidence="1">
    <location>
        <begin position="1"/>
        <end position="21"/>
    </location>
</feature>
<organism evidence="3 4">
    <name type="scientific">Symbiochloris irregularis</name>
    <dbReference type="NCBI Taxonomy" id="706552"/>
    <lineage>
        <taxon>Eukaryota</taxon>
        <taxon>Viridiplantae</taxon>
        <taxon>Chlorophyta</taxon>
        <taxon>core chlorophytes</taxon>
        <taxon>Trebouxiophyceae</taxon>
        <taxon>Trebouxiales</taxon>
        <taxon>Trebouxiaceae</taxon>
        <taxon>Symbiochloris</taxon>
    </lineage>
</organism>
<dbReference type="SUPFAM" id="SSF52025">
    <property type="entry name" value="PA domain"/>
    <property type="match status" value="1"/>
</dbReference>
<proteinExistence type="predicted"/>
<dbReference type="Gene3D" id="3.50.30.30">
    <property type="match status" value="1"/>
</dbReference>
<feature type="domain" description="PA" evidence="2">
    <location>
        <begin position="72"/>
        <end position="148"/>
    </location>
</feature>
<evidence type="ECO:0000259" key="2">
    <source>
        <dbReference type="Pfam" id="PF02225"/>
    </source>
</evidence>
<dbReference type="InterPro" id="IPR003137">
    <property type="entry name" value="PA_domain"/>
</dbReference>
<dbReference type="Proteomes" id="UP001465755">
    <property type="component" value="Unassembled WGS sequence"/>
</dbReference>
<protein>
    <recommendedName>
        <fullName evidence="2">PA domain-containing protein</fullName>
    </recommendedName>
</protein>
<evidence type="ECO:0000256" key="1">
    <source>
        <dbReference type="SAM" id="SignalP"/>
    </source>
</evidence>
<keyword evidence="4" id="KW-1185">Reference proteome</keyword>
<accession>A0AAW1NQD7</accession>
<comment type="caution">
    <text evidence="3">The sequence shown here is derived from an EMBL/GenBank/DDBJ whole genome shotgun (WGS) entry which is preliminary data.</text>
</comment>